<dbReference type="Gene3D" id="3.40.630.10">
    <property type="entry name" value="Zn peptidases"/>
    <property type="match status" value="1"/>
</dbReference>
<evidence type="ECO:0000313" key="5">
    <source>
        <dbReference type="Proteomes" id="UP001589838"/>
    </source>
</evidence>
<feature type="domain" description="Peptidase M20 dimerisation" evidence="3">
    <location>
        <begin position="236"/>
        <end position="339"/>
    </location>
</feature>
<dbReference type="PIRSF" id="PIRSF001235">
    <property type="entry name" value="Amidase_carbamoylase"/>
    <property type="match status" value="1"/>
</dbReference>
<dbReference type="NCBIfam" id="NF006771">
    <property type="entry name" value="PRK09290.1-5"/>
    <property type="match status" value="1"/>
</dbReference>
<organism evidence="4 5">
    <name type="scientific">Halalkalibacter kiskunsagensis</name>
    <dbReference type="NCBI Taxonomy" id="1548599"/>
    <lineage>
        <taxon>Bacteria</taxon>
        <taxon>Bacillati</taxon>
        <taxon>Bacillota</taxon>
        <taxon>Bacilli</taxon>
        <taxon>Bacillales</taxon>
        <taxon>Bacillaceae</taxon>
        <taxon>Halalkalibacter</taxon>
    </lineage>
</organism>
<proteinExistence type="inferred from homology"/>
<accession>A0ABV6KA56</accession>
<protein>
    <submittedName>
        <fullName evidence="4">Zn-dependent hydrolase</fullName>
    </submittedName>
</protein>
<gene>
    <name evidence="4" type="ORF">ACFFHM_04575</name>
</gene>
<dbReference type="CDD" id="cd03884">
    <property type="entry name" value="M20_bAS"/>
    <property type="match status" value="1"/>
</dbReference>
<dbReference type="NCBIfam" id="TIGR01879">
    <property type="entry name" value="hydantase"/>
    <property type="match status" value="1"/>
</dbReference>
<keyword evidence="5" id="KW-1185">Reference proteome</keyword>
<dbReference type="EMBL" id="JBHLUX010000013">
    <property type="protein sequence ID" value="MFC0469825.1"/>
    <property type="molecule type" value="Genomic_DNA"/>
</dbReference>
<dbReference type="PANTHER" id="PTHR32494">
    <property type="entry name" value="ALLANTOATE DEIMINASE-RELATED"/>
    <property type="match status" value="1"/>
</dbReference>
<name>A0ABV6KA56_9BACI</name>
<evidence type="ECO:0000313" key="4">
    <source>
        <dbReference type="EMBL" id="MFC0469825.1"/>
    </source>
</evidence>
<dbReference type="InterPro" id="IPR036264">
    <property type="entry name" value="Bact_exopeptidase_dim_dom"/>
</dbReference>
<evidence type="ECO:0000256" key="1">
    <source>
        <dbReference type="ARBA" id="ARBA00006153"/>
    </source>
</evidence>
<dbReference type="RefSeq" id="WP_335962036.1">
    <property type="nucleotide sequence ID" value="NZ_JAXBLX010000023.1"/>
</dbReference>
<comment type="similarity">
    <text evidence="1">Belongs to the peptidase M20 family.</text>
</comment>
<dbReference type="InterPro" id="IPR010158">
    <property type="entry name" value="Amidase_Cbmase"/>
</dbReference>
<evidence type="ECO:0000259" key="3">
    <source>
        <dbReference type="Pfam" id="PF07687"/>
    </source>
</evidence>
<dbReference type="InterPro" id="IPR011650">
    <property type="entry name" value="Peptidase_M20_dimer"/>
</dbReference>
<dbReference type="GO" id="GO:0016787">
    <property type="term" value="F:hydrolase activity"/>
    <property type="evidence" value="ECO:0007669"/>
    <property type="project" value="UniProtKB-KW"/>
</dbReference>
<dbReference type="SUPFAM" id="SSF53187">
    <property type="entry name" value="Zn-dependent exopeptidases"/>
    <property type="match status" value="1"/>
</dbReference>
<sequence length="440" mass="47596">MSKSTSFQERFLAKLIQDYNGSFDHSGINGKRVAERLAELSNIGLTDEGGCNRIAFSKEERQVKELVKIWMKEAGLVVTEDGAGNVFGRYKGIQDKPAVLSGSHVDSVPTGGHFDGPLGVLAALEVAAAWKDTGYQPDKPYEVVIFTDEEGARFNGGLLGSQAMVGVLDSDKLRQLQDFNGDSFEEVIGRDGLTLDGFVSAKRNLSDIAAFVEVHIEQGKRLEKEELPVGIVTGIAGPTWLNISFKGEAGHAGNTPMNDRKDALIAASEFIASVKDFPPTVSSSAVATVGKVEVFPNGVNVIPGEVKLTVDIRDIQAEPKNEVVRLVTEAAKQKAAKYEIDVEIKETLSVLPVVVSDEMRAKAAFAVEKVLEVNPYYLPSGAGHDAMFVGRYVPMAMLFTQSKEGISHNPKEWSSLGDCIQTIHVLKNVIEQLCDENGGE</sequence>
<dbReference type="Gene3D" id="3.30.70.360">
    <property type="match status" value="1"/>
</dbReference>
<dbReference type="InterPro" id="IPR002933">
    <property type="entry name" value="Peptidase_M20"/>
</dbReference>
<dbReference type="Proteomes" id="UP001589838">
    <property type="component" value="Unassembled WGS sequence"/>
</dbReference>
<dbReference type="Pfam" id="PF01546">
    <property type="entry name" value="Peptidase_M20"/>
    <property type="match status" value="1"/>
</dbReference>
<keyword evidence="2 4" id="KW-0378">Hydrolase</keyword>
<dbReference type="Pfam" id="PF07687">
    <property type="entry name" value="M20_dimer"/>
    <property type="match status" value="1"/>
</dbReference>
<dbReference type="PANTHER" id="PTHR32494:SF5">
    <property type="entry name" value="ALLANTOATE AMIDOHYDROLASE"/>
    <property type="match status" value="1"/>
</dbReference>
<dbReference type="SUPFAM" id="SSF55031">
    <property type="entry name" value="Bacterial exopeptidase dimerisation domain"/>
    <property type="match status" value="1"/>
</dbReference>
<reference evidence="4 5" key="1">
    <citation type="submission" date="2024-09" db="EMBL/GenBank/DDBJ databases">
        <authorList>
            <person name="Sun Q."/>
            <person name="Mori K."/>
        </authorList>
    </citation>
    <scope>NUCLEOTIDE SEQUENCE [LARGE SCALE GENOMIC DNA]</scope>
    <source>
        <strain evidence="4 5">NCAIM B.02610</strain>
    </source>
</reference>
<comment type="caution">
    <text evidence="4">The sequence shown here is derived from an EMBL/GenBank/DDBJ whole genome shotgun (WGS) entry which is preliminary data.</text>
</comment>
<evidence type="ECO:0000256" key="2">
    <source>
        <dbReference type="ARBA" id="ARBA00022801"/>
    </source>
</evidence>